<keyword evidence="3" id="KW-1185">Reference proteome</keyword>
<feature type="region of interest" description="Disordered" evidence="1">
    <location>
        <begin position="118"/>
        <end position="146"/>
    </location>
</feature>
<comment type="caution">
    <text evidence="2">The sequence shown here is derived from an EMBL/GenBank/DDBJ whole genome shotgun (WGS) entry which is preliminary data.</text>
</comment>
<organism evidence="2 3">
    <name type="scientific">Saguinus oedipus</name>
    <name type="common">Cotton-top tamarin</name>
    <name type="synonym">Oedipomidas oedipus</name>
    <dbReference type="NCBI Taxonomy" id="9490"/>
    <lineage>
        <taxon>Eukaryota</taxon>
        <taxon>Metazoa</taxon>
        <taxon>Chordata</taxon>
        <taxon>Craniata</taxon>
        <taxon>Vertebrata</taxon>
        <taxon>Euteleostomi</taxon>
        <taxon>Mammalia</taxon>
        <taxon>Eutheria</taxon>
        <taxon>Euarchontoglires</taxon>
        <taxon>Primates</taxon>
        <taxon>Haplorrhini</taxon>
        <taxon>Platyrrhini</taxon>
        <taxon>Cebidae</taxon>
        <taxon>Callitrichinae</taxon>
        <taxon>Saguinus</taxon>
    </lineage>
</organism>
<sequence>MVLGRQRKKNSKTYGGVTPRLGQRFEAPRDPAERARPWNRGTRRGRWRLWGQQLPEGGGPGPRRNQALPGVACSGPFGSWKPRSLPLTVAWPRPHLLGDPTPLDHININGCSEAWGLPPVQAGPDSRHRDACPRLHSWTTSPRGGQ</sequence>
<reference evidence="2 3" key="1">
    <citation type="submission" date="2023-05" db="EMBL/GenBank/DDBJ databases">
        <title>B98-5 Cell Line De Novo Hybrid Assembly: An Optical Mapping Approach.</title>
        <authorList>
            <person name="Kananen K."/>
            <person name="Auerbach J.A."/>
            <person name="Kautto E."/>
            <person name="Blachly J.S."/>
        </authorList>
    </citation>
    <scope>NUCLEOTIDE SEQUENCE [LARGE SCALE GENOMIC DNA]</scope>
    <source>
        <strain evidence="2">B95-8</strain>
        <tissue evidence="2">Cell line</tissue>
    </source>
</reference>
<evidence type="ECO:0000313" key="3">
    <source>
        <dbReference type="Proteomes" id="UP001266305"/>
    </source>
</evidence>
<dbReference type="EMBL" id="JASSZA010000016">
    <property type="protein sequence ID" value="KAK2091451.1"/>
    <property type="molecule type" value="Genomic_DNA"/>
</dbReference>
<proteinExistence type="predicted"/>
<dbReference type="Proteomes" id="UP001266305">
    <property type="component" value="Unassembled WGS sequence"/>
</dbReference>
<feature type="compositionally biased region" description="Basic residues" evidence="1">
    <location>
        <begin position="1"/>
        <end position="11"/>
    </location>
</feature>
<feature type="region of interest" description="Disordered" evidence="1">
    <location>
        <begin position="1"/>
        <end position="70"/>
    </location>
</feature>
<evidence type="ECO:0000256" key="1">
    <source>
        <dbReference type="SAM" id="MobiDB-lite"/>
    </source>
</evidence>
<gene>
    <name evidence="2" type="ORF">P7K49_030735</name>
</gene>
<accession>A0ABQ9U353</accession>
<protein>
    <submittedName>
        <fullName evidence="2">Uncharacterized protein</fullName>
    </submittedName>
</protein>
<name>A0ABQ9U353_SAGOE</name>
<feature type="compositionally biased region" description="Polar residues" evidence="1">
    <location>
        <begin position="137"/>
        <end position="146"/>
    </location>
</feature>
<evidence type="ECO:0000313" key="2">
    <source>
        <dbReference type="EMBL" id="KAK2091451.1"/>
    </source>
</evidence>
<feature type="compositionally biased region" description="Basic and acidic residues" evidence="1">
    <location>
        <begin position="26"/>
        <end position="36"/>
    </location>
</feature>